<dbReference type="Gene3D" id="3.40.50.850">
    <property type="entry name" value="Isochorismatase-like"/>
    <property type="match status" value="1"/>
</dbReference>
<evidence type="ECO:0000313" key="4">
    <source>
        <dbReference type="Proteomes" id="UP000807309"/>
    </source>
</evidence>
<evidence type="ECO:0000256" key="1">
    <source>
        <dbReference type="ARBA" id="ARBA00022801"/>
    </source>
</evidence>
<dbReference type="RefSeq" id="WP_195033393.1">
    <property type="nucleotide sequence ID" value="NZ_JADLRE010000009.1"/>
</dbReference>
<dbReference type="GO" id="GO:0016787">
    <property type="term" value="F:hydrolase activity"/>
    <property type="evidence" value="ECO:0007669"/>
    <property type="project" value="UniProtKB-KW"/>
</dbReference>
<dbReference type="Pfam" id="PF00857">
    <property type="entry name" value="Isochorismatase"/>
    <property type="match status" value="1"/>
</dbReference>
<dbReference type="InterPro" id="IPR050272">
    <property type="entry name" value="Isochorismatase-like_hydrls"/>
</dbReference>
<proteinExistence type="predicted"/>
<accession>A0ABS0CBX5</accession>
<organism evidence="3 4">
    <name type="scientific">Nocardia abscessus</name>
    <dbReference type="NCBI Taxonomy" id="120957"/>
    <lineage>
        <taxon>Bacteria</taxon>
        <taxon>Bacillati</taxon>
        <taxon>Actinomycetota</taxon>
        <taxon>Actinomycetes</taxon>
        <taxon>Mycobacteriales</taxon>
        <taxon>Nocardiaceae</taxon>
        <taxon>Nocardia</taxon>
    </lineage>
</organism>
<dbReference type="CDD" id="cd00431">
    <property type="entry name" value="cysteine_hydrolases"/>
    <property type="match status" value="1"/>
</dbReference>
<evidence type="ECO:0000259" key="2">
    <source>
        <dbReference type="Pfam" id="PF00857"/>
    </source>
</evidence>
<gene>
    <name evidence="3" type="ORF">IU470_13655</name>
</gene>
<keyword evidence="4" id="KW-1185">Reference proteome</keyword>
<keyword evidence="1 3" id="KW-0378">Hydrolase</keyword>
<comment type="caution">
    <text evidence="3">The sequence shown here is derived from an EMBL/GenBank/DDBJ whole genome shotgun (WGS) entry which is preliminary data.</text>
</comment>
<dbReference type="PANTHER" id="PTHR43540:SF1">
    <property type="entry name" value="ISOCHORISMATASE HYDROLASE"/>
    <property type="match status" value="1"/>
</dbReference>
<dbReference type="InterPro" id="IPR000868">
    <property type="entry name" value="Isochorismatase-like_dom"/>
</dbReference>
<dbReference type="InterPro" id="IPR036380">
    <property type="entry name" value="Isochorismatase-like_sf"/>
</dbReference>
<protein>
    <submittedName>
        <fullName evidence="3">Cysteine hydrolase</fullName>
    </submittedName>
</protein>
<dbReference type="Proteomes" id="UP000807309">
    <property type="component" value="Unassembled WGS sequence"/>
</dbReference>
<feature type="domain" description="Isochorismatase-like" evidence="2">
    <location>
        <begin position="23"/>
        <end position="201"/>
    </location>
</feature>
<evidence type="ECO:0000313" key="3">
    <source>
        <dbReference type="EMBL" id="MBF6226139.1"/>
    </source>
</evidence>
<name>A0ABS0CBX5_9NOCA</name>
<dbReference type="PANTHER" id="PTHR43540">
    <property type="entry name" value="PEROXYUREIDOACRYLATE/UREIDOACRYLATE AMIDOHYDROLASE-RELATED"/>
    <property type="match status" value="1"/>
</dbReference>
<dbReference type="SUPFAM" id="SSF52499">
    <property type="entry name" value="Isochorismatase-like hydrolases"/>
    <property type="match status" value="1"/>
</dbReference>
<sequence length="215" mass="23108">MRHAFGLSIPQTVSDACDPARMALLIYDMQVGIVRQIPEGEQIVRACVRLRDAARAGGFRVFYTRHMSLPVAASGVAQLRSAMSWQRVDDPADLRSSFPQGSPQFQLVPELTPGPDEVVFDKITMSAFASTPLDFALRDSGIDTYAVAGIAMEVGIEPTVRHSLDLGYLPIIVPDACGAGHPEAAERSYATLKFAGGSLTTDTAALSDLMSRRAP</sequence>
<dbReference type="EMBL" id="JADLRE010000009">
    <property type="protein sequence ID" value="MBF6226139.1"/>
    <property type="molecule type" value="Genomic_DNA"/>
</dbReference>
<reference evidence="3 4" key="1">
    <citation type="submission" date="2020-10" db="EMBL/GenBank/DDBJ databases">
        <title>Identification of Nocardia species via Next-generation sequencing and recognition of intraspecies genetic diversity.</title>
        <authorList>
            <person name="Li P."/>
            <person name="Li P."/>
            <person name="Lu B."/>
        </authorList>
    </citation>
    <scope>NUCLEOTIDE SEQUENCE [LARGE SCALE GENOMIC DNA]</scope>
    <source>
        <strain evidence="3 4">N-11</strain>
    </source>
</reference>